<feature type="non-terminal residue" evidence="1">
    <location>
        <position position="146"/>
    </location>
</feature>
<comment type="caution">
    <text evidence="1">The sequence shown here is derived from an EMBL/GenBank/DDBJ whole genome shotgun (WGS) entry which is preliminary data.</text>
</comment>
<evidence type="ECO:0000313" key="1">
    <source>
        <dbReference type="EMBL" id="KAK3044029.1"/>
    </source>
</evidence>
<organism evidence="1 2">
    <name type="scientific">Coniosporium uncinatum</name>
    <dbReference type="NCBI Taxonomy" id="93489"/>
    <lineage>
        <taxon>Eukaryota</taxon>
        <taxon>Fungi</taxon>
        <taxon>Dikarya</taxon>
        <taxon>Ascomycota</taxon>
        <taxon>Pezizomycotina</taxon>
        <taxon>Dothideomycetes</taxon>
        <taxon>Dothideomycetes incertae sedis</taxon>
        <taxon>Coniosporium</taxon>
    </lineage>
</organism>
<name>A0ACC3CS15_9PEZI</name>
<keyword evidence="2" id="KW-1185">Reference proteome</keyword>
<dbReference type="Proteomes" id="UP001186974">
    <property type="component" value="Unassembled WGS sequence"/>
</dbReference>
<proteinExistence type="predicted"/>
<dbReference type="EMBL" id="JAWDJW010012527">
    <property type="protein sequence ID" value="KAK3044029.1"/>
    <property type="molecule type" value="Genomic_DNA"/>
</dbReference>
<gene>
    <name evidence="1" type="ORF">LTS18_002362</name>
</gene>
<accession>A0ACC3CS15</accession>
<protein>
    <submittedName>
        <fullName evidence="1">Uncharacterized protein</fullName>
    </submittedName>
</protein>
<sequence>MQFMFLILALMCVVAAQNVTVSGGAISIVALSPLRTCLNACAEGDVNCKAQCVGVPYPDEAAANRTTACVAACPQGNGTWAETDGYANCQKACFSSYIPGLGSTLVAAGTDAPVSATSSGAPASAIGGYASTSSGSSATPTDSDPS</sequence>
<reference evidence="1" key="1">
    <citation type="submission" date="2024-09" db="EMBL/GenBank/DDBJ databases">
        <title>Black Yeasts Isolated from many extreme environments.</title>
        <authorList>
            <person name="Coleine C."/>
            <person name="Stajich J.E."/>
            <person name="Selbmann L."/>
        </authorList>
    </citation>
    <scope>NUCLEOTIDE SEQUENCE</scope>
    <source>
        <strain evidence="1">CCFEE 5737</strain>
    </source>
</reference>
<evidence type="ECO:0000313" key="2">
    <source>
        <dbReference type="Proteomes" id="UP001186974"/>
    </source>
</evidence>